<accession>A0A940SKM5</accession>
<dbReference type="Proteomes" id="UP000682134">
    <property type="component" value="Unassembled WGS sequence"/>
</dbReference>
<protein>
    <submittedName>
        <fullName evidence="1">YlzJ-like family protein</fullName>
    </submittedName>
</protein>
<name>A0A940SKM5_9BACI</name>
<dbReference type="AlphaFoldDB" id="A0A940SKM5"/>
<dbReference type="InterPro" id="IPR025619">
    <property type="entry name" value="YlzJ"/>
</dbReference>
<evidence type="ECO:0000313" key="2">
    <source>
        <dbReference type="Proteomes" id="UP000682134"/>
    </source>
</evidence>
<comment type="caution">
    <text evidence="1">The sequence shown here is derived from an EMBL/GenBank/DDBJ whole genome shotgun (WGS) entry which is preliminary data.</text>
</comment>
<dbReference type="Pfam" id="PF14035">
    <property type="entry name" value="YlzJ"/>
    <property type="match status" value="1"/>
</dbReference>
<proteinExistence type="predicted"/>
<reference evidence="1" key="1">
    <citation type="submission" date="2021-04" db="EMBL/GenBank/DDBJ databases">
        <title>Genome seq and assembly of Bacillus sp.</title>
        <authorList>
            <person name="Chhetri G."/>
        </authorList>
    </citation>
    <scope>NUCLEOTIDE SEQUENCE</scope>
    <source>
        <strain evidence="1">RG28</strain>
    </source>
</reference>
<dbReference type="RefSeq" id="WP_209406528.1">
    <property type="nucleotide sequence ID" value="NZ_JAGIYQ010000009.1"/>
</dbReference>
<keyword evidence="2" id="KW-1185">Reference proteome</keyword>
<sequence>MILYTIMPQETIYPIDQQIFTQQKYLEYNGVPMLVQSVDGTSYEISRVMSTDPQHFMQYQPGQKIYVTS</sequence>
<dbReference type="EMBL" id="JAGIYQ010000009">
    <property type="protein sequence ID" value="MBP0726184.1"/>
    <property type="molecule type" value="Genomic_DNA"/>
</dbReference>
<organism evidence="1 2">
    <name type="scientific">Gottfriedia endophytica</name>
    <dbReference type="NCBI Taxonomy" id="2820819"/>
    <lineage>
        <taxon>Bacteria</taxon>
        <taxon>Bacillati</taxon>
        <taxon>Bacillota</taxon>
        <taxon>Bacilli</taxon>
        <taxon>Bacillales</taxon>
        <taxon>Bacillaceae</taxon>
        <taxon>Gottfriedia</taxon>
    </lineage>
</organism>
<gene>
    <name evidence="1" type="ORF">J5Y03_13455</name>
</gene>
<evidence type="ECO:0000313" key="1">
    <source>
        <dbReference type="EMBL" id="MBP0726184.1"/>
    </source>
</evidence>